<gene>
    <name evidence="1" type="ORF">GX533_03190</name>
</gene>
<dbReference type="NCBIfam" id="TIGR01484">
    <property type="entry name" value="HAD-SF-IIB"/>
    <property type="match status" value="1"/>
</dbReference>
<protein>
    <submittedName>
        <fullName evidence="1">HAD-IIB family hydrolase</fullName>
    </submittedName>
</protein>
<dbReference type="AlphaFoldDB" id="A0A832RA36"/>
<accession>A0A832RA36</accession>
<dbReference type="Pfam" id="PF08282">
    <property type="entry name" value="Hydrolase_3"/>
    <property type="match status" value="1"/>
</dbReference>
<reference evidence="1 2" key="1">
    <citation type="journal article" date="2020" name="Biotechnol. Biofuels">
        <title>New insights from the biogas microbiome by comprehensive genome-resolved metagenomics of nearly 1600 species originating from multiple anaerobic digesters.</title>
        <authorList>
            <person name="Campanaro S."/>
            <person name="Treu L."/>
            <person name="Rodriguez-R L.M."/>
            <person name="Kovalovszki A."/>
            <person name="Ziels R.M."/>
            <person name="Maus I."/>
            <person name="Zhu X."/>
            <person name="Kougias P.G."/>
            <person name="Basile A."/>
            <person name="Luo G."/>
            <person name="Schluter A."/>
            <person name="Konstantinidis K.T."/>
            <person name="Angelidaki I."/>
        </authorList>
    </citation>
    <scope>NUCLEOTIDE SEQUENCE [LARGE SCALE GENOMIC DNA]</scope>
    <source>
        <strain evidence="1">AS05jafATM_89</strain>
    </source>
</reference>
<sequence length="234" mass="26905">MKKLFIFDYDNTLAQPVSVPSDNILSETARLTKENYVAIMSGRTLKQLNQLFVKNITITNNNLFICPYYGNKIFNYNLKTLNLIYEAEQVPPKDKEIIYKALKGIKKKVIITEKAGYIAMDCLGEDASNEVREKWDPDGSKRLSIRRNLDEIFKGRFDMFITGRATIDIVAKGRNKADNTVRLARMLDIPLTNVTFTGDEFYKYGNDYPLLSLKDIQINIIKNPEETLGILKRM</sequence>
<proteinExistence type="predicted"/>
<dbReference type="GO" id="GO:0016791">
    <property type="term" value="F:phosphatase activity"/>
    <property type="evidence" value="ECO:0007669"/>
    <property type="project" value="UniProtKB-ARBA"/>
</dbReference>
<dbReference type="InterPro" id="IPR006379">
    <property type="entry name" value="HAD-SF_hydro_IIB"/>
</dbReference>
<dbReference type="InterPro" id="IPR036412">
    <property type="entry name" value="HAD-like_sf"/>
</dbReference>
<evidence type="ECO:0000313" key="1">
    <source>
        <dbReference type="EMBL" id="HHX99647.1"/>
    </source>
</evidence>
<dbReference type="InterPro" id="IPR023214">
    <property type="entry name" value="HAD_sf"/>
</dbReference>
<keyword evidence="1" id="KW-0378">Hydrolase</keyword>
<dbReference type="SUPFAM" id="SSF56784">
    <property type="entry name" value="HAD-like"/>
    <property type="match status" value="1"/>
</dbReference>
<dbReference type="InterPro" id="IPR043169">
    <property type="entry name" value="PMM_cap"/>
</dbReference>
<dbReference type="Gene3D" id="3.30.1240.20">
    <property type="match status" value="1"/>
</dbReference>
<evidence type="ECO:0000313" key="2">
    <source>
        <dbReference type="Proteomes" id="UP000576550"/>
    </source>
</evidence>
<dbReference type="Proteomes" id="UP000576550">
    <property type="component" value="Unassembled WGS sequence"/>
</dbReference>
<comment type="caution">
    <text evidence="1">The sequence shown here is derived from an EMBL/GenBank/DDBJ whole genome shotgun (WGS) entry which is preliminary data.</text>
</comment>
<organism evidence="1 2">
    <name type="scientific">Candidatus Dojkabacteria bacterium</name>
    <dbReference type="NCBI Taxonomy" id="2099670"/>
    <lineage>
        <taxon>Bacteria</taxon>
        <taxon>Candidatus Dojkabacteria</taxon>
    </lineage>
</organism>
<dbReference type="EMBL" id="DUTP01000005">
    <property type="protein sequence ID" value="HHX99647.1"/>
    <property type="molecule type" value="Genomic_DNA"/>
</dbReference>
<name>A0A832RA36_9BACT</name>
<dbReference type="Gene3D" id="3.40.50.1000">
    <property type="entry name" value="HAD superfamily/HAD-like"/>
    <property type="match status" value="1"/>
</dbReference>